<sequence length="262" mass="29676">MIDRSTGWPEAYPVKDISAETVADIIYSGWIARFGCPLRLTTDQGRQFESTLFNHLSKRMGILKLRTTAYHPQANGMVERWHRSLKAALMCRGNTEHWVSELPSALLGLRASLRQDTQISAAEMVYGEAIRLPGDFFQPNTREISDTPNFLHELHLNDCSHVFVRCDFVTKPLTPPYTGPYKVIHKTDKYFKILQGESVKIIGIDRLKPAFMLETDEQANATNKVVLPDHPVVTNKASMNVNNEPKVTRSGRIVKPVVRFAQ</sequence>
<dbReference type="SUPFAM" id="SSF53098">
    <property type="entry name" value="Ribonuclease H-like"/>
    <property type="match status" value="1"/>
</dbReference>
<feature type="domain" description="Integrase catalytic" evidence="1">
    <location>
        <begin position="1"/>
        <end position="141"/>
    </location>
</feature>
<dbReference type="EMBL" id="JBEDNZ010000018">
    <property type="protein sequence ID" value="KAL0821351.1"/>
    <property type="molecule type" value="Genomic_DNA"/>
</dbReference>
<dbReference type="AlphaFoldDB" id="A0ABD0SNE5"/>
<organism evidence="2 3">
    <name type="scientific">Loxostege sticticalis</name>
    <name type="common">Beet webworm moth</name>
    <dbReference type="NCBI Taxonomy" id="481309"/>
    <lineage>
        <taxon>Eukaryota</taxon>
        <taxon>Metazoa</taxon>
        <taxon>Ecdysozoa</taxon>
        <taxon>Arthropoda</taxon>
        <taxon>Hexapoda</taxon>
        <taxon>Insecta</taxon>
        <taxon>Pterygota</taxon>
        <taxon>Neoptera</taxon>
        <taxon>Endopterygota</taxon>
        <taxon>Lepidoptera</taxon>
        <taxon>Glossata</taxon>
        <taxon>Ditrysia</taxon>
        <taxon>Pyraloidea</taxon>
        <taxon>Crambidae</taxon>
        <taxon>Pyraustinae</taxon>
        <taxon>Loxostege</taxon>
    </lineage>
</organism>
<gene>
    <name evidence="2" type="ORF">ABMA28_005940</name>
</gene>
<dbReference type="PANTHER" id="PTHR38681:SF1">
    <property type="entry name" value="RETROVIRUS-RELATED POL POLYPROTEIN FROM TRANSPOSON 412-LIKE PROTEIN"/>
    <property type="match status" value="1"/>
</dbReference>
<proteinExistence type="predicted"/>
<dbReference type="PROSITE" id="PS50994">
    <property type="entry name" value="INTEGRASE"/>
    <property type="match status" value="1"/>
</dbReference>
<dbReference type="InterPro" id="IPR036397">
    <property type="entry name" value="RNaseH_sf"/>
</dbReference>
<dbReference type="InterPro" id="IPR012337">
    <property type="entry name" value="RNaseH-like_sf"/>
</dbReference>
<reference evidence="2 3" key="1">
    <citation type="submission" date="2024-06" db="EMBL/GenBank/DDBJ databases">
        <title>A chromosome-level genome assembly of beet webworm, Loxostege sticticalis.</title>
        <authorList>
            <person name="Zhang Y."/>
        </authorList>
    </citation>
    <scope>NUCLEOTIDE SEQUENCE [LARGE SCALE GENOMIC DNA]</scope>
    <source>
        <strain evidence="2">AQ028</strain>
        <tissue evidence="2">Male pupae</tissue>
    </source>
</reference>
<dbReference type="Gene3D" id="3.30.420.10">
    <property type="entry name" value="Ribonuclease H-like superfamily/Ribonuclease H"/>
    <property type="match status" value="1"/>
</dbReference>
<evidence type="ECO:0000313" key="3">
    <source>
        <dbReference type="Proteomes" id="UP001549921"/>
    </source>
</evidence>
<evidence type="ECO:0000259" key="1">
    <source>
        <dbReference type="PROSITE" id="PS50994"/>
    </source>
</evidence>
<dbReference type="Proteomes" id="UP001549921">
    <property type="component" value="Unassembled WGS sequence"/>
</dbReference>
<evidence type="ECO:0000313" key="2">
    <source>
        <dbReference type="EMBL" id="KAL0821351.1"/>
    </source>
</evidence>
<name>A0ABD0SNE5_LOXSC</name>
<accession>A0ABD0SNE5</accession>
<protein>
    <recommendedName>
        <fullName evidence="1">Integrase catalytic domain-containing protein</fullName>
    </recommendedName>
</protein>
<dbReference type="PANTHER" id="PTHR38681">
    <property type="entry name" value="RETROVIRUS-RELATED POL POLYPROTEIN FROM TRANSPOSON 412-LIKE PROTEIN-RELATED"/>
    <property type="match status" value="1"/>
</dbReference>
<comment type="caution">
    <text evidence="2">The sequence shown here is derived from an EMBL/GenBank/DDBJ whole genome shotgun (WGS) entry which is preliminary data.</text>
</comment>
<dbReference type="InterPro" id="IPR001584">
    <property type="entry name" value="Integrase_cat-core"/>
</dbReference>